<dbReference type="WBParaSite" id="PS1159_v2.g74.t1">
    <property type="protein sequence ID" value="PS1159_v2.g74.t1"/>
    <property type="gene ID" value="PS1159_v2.g74"/>
</dbReference>
<sequence length="47" mass="4901">MSYNGPPPPYSEAAAVPKPNTGMIPGHVLATPLGPIQPHLEQMKPAP</sequence>
<proteinExistence type="predicted"/>
<evidence type="ECO:0000313" key="2">
    <source>
        <dbReference type="WBParaSite" id="PS1159_v2.g74.t1"/>
    </source>
</evidence>
<name>A0AC35GPL8_9BILA</name>
<reference evidence="2" key="1">
    <citation type="submission" date="2022-11" db="UniProtKB">
        <authorList>
            <consortium name="WormBaseParasite"/>
        </authorList>
    </citation>
    <scope>IDENTIFICATION</scope>
</reference>
<dbReference type="Proteomes" id="UP000887580">
    <property type="component" value="Unplaced"/>
</dbReference>
<evidence type="ECO:0000313" key="1">
    <source>
        <dbReference type="Proteomes" id="UP000887580"/>
    </source>
</evidence>
<protein>
    <submittedName>
        <fullName evidence="2">Uncharacterized protein</fullName>
    </submittedName>
</protein>
<accession>A0AC35GPL8</accession>
<organism evidence="1 2">
    <name type="scientific">Panagrolaimus sp. PS1159</name>
    <dbReference type="NCBI Taxonomy" id="55785"/>
    <lineage>
        <taxon>Eukaryota</taxon>
        <taxon>Metazoa</taxon>
        <taxon>Ecdysozoa</taxon>
        <taxon>Nematoda</taxon>
        <taxon>Chromadorea</taxon>
        <taxon>Rhabditida</taxon>
        <taxon>Tylenchina</taxon>
        <taxon>Panagrolaimomorpha</taxon>
        <taxon>Panagrolaimoidea</taxon>
        <taxon>Panagrolaimidae</taxon>
        <taxon>Panagrolaimus</taxon>
    </lineage>
</organism>